<comment type="similarity">
    <text evidence="1">Belongs to the RMI1 family.</text>
</comment>
<dbReference type="Pfam" id="PF08585">
    <property type="entry name" value="RMI1_N_C"/>
    <property type="match status" value="1"/>
</dbReference>
<feature type="coiled-coil region" evidence="3">
    <location>
        <begin position="230"/>
        <end position="257"/>
    </location>
</feature>
<protein>
    <recommendedName>
        <fullName evidence="2">RecQ-mediated genome instability protein 1</fullName>
    </recommendedName>
</protein>
<dbReference type="Gene3D" id="2.40.50.770">
    <property type="entry name" value="RecQ-mediated genome instability protein Rmi1, C-terminal domain"/>
    <property type="match status" value="1"/>
</dbReference>
<dbReference type="AlphaFoldDB" id="A0A158PC02"/>
<dbReference type="InterPro" id="IPR013894">
    <property type="entry name" value="RMI1_OB"/>
</dbReference>
<evidence type="ECO:0000256" key="1">
    <source>
        <dbReference type="ARBA" id="ARBA00006395"/>
    </source>
</evidence>
<sequence length="285" mass="32216">MEDVPSFVFDFFVERHIILKEEWLSNVLIFLFSFFEADIVGFGVDSFEIVLACVNQPLILQIASVVDIGASFYSQFCALVHEFVDNTGFEPLPDMEHGPVPTVLQKPRRMLSFTVSDGETILRAIEYHSIKSFSLLTKPGCKILLIPPILCRKGVFFLKPTNVQLLGDHLFSIKGIVVDIVNPLRIVDDLWTMKVTIQDVSFDNFTCIIDNSTLSSLIGLTPKEAIEIRASSDMNRRQDAQRRLAAVEEQLRRLDLLLDVELFSGARADPIIRNIRTLMQALDVL</sequence>
<evidence type="ECO:0000259" key="5">
    <source>
        <dbReference type="Pfam" id="PF16099"/>
    </source>
</evidence>
<name>A0A158PC02_ANGCA</name>
<dbReference type="WBParaSite" id="ACAC_0001170201-mRNA-1">
    <property type="protein sequence ID" value="ACAC_0001170201-mRNA-1"/>
    <property type="gene ID" value="ACAC_0001170201"/>
</dbReference>
<dbReference type="InterPro" id="IPR032199">
    <property type="entry name" value="RMI1_C"/>
</dbReference>
<dbReference type="PANTHER" id="PTHR14790:SF15">
    <property type="entry name" value="RECQ-MEDIATED GENOME INSTABILITY PROTEIN 1"/>
    <property type="match status" value="1"/>
</dbReference>
<evidence type="ECO:0000256" key="3">
    <source>
        <dbReference type="SAM" id="Coils"/>
    </source>
</evidence>
<evidence type="ECO:0000313" key="6">
    <source>
        <dbReference type="Proteomes" id="UP000035642"/>
    </source>
</evidence>
<dbReference type="InterPro" id="IPR042470">
    <property type="entry name" value="RMI1_N_C_sf"/>
</dbReference>
<evidence type="ECO:0000256" key="2">
    <source>
        <dbReference type="ARBA" id="ARBA00018987"/>
    </source>
</evidence>
<reference evidence="7" key="2">
    <citation type="submission" date="2016-04" db="UniProtKB">
        <authorList>
            <consortium name="WormBaseParasite"/>
        </authorList>
    </citation>
    <scope>IDENTIFICATION</scope>
</reference>
<dbReference type="PANTHER" id="PTHR14790">
    <property type="entry name" value="RECQ-MEDIATED GENOME INSTABILITY PROTEIN 1 RMI1"/>
    <property type="match status" value="1"/>
</dbReference>
<feature type="domain" description="RecQ-mediated genome instability protein 1 C-terminal OB-fold" evidence="5">
    <location>
        <begin position="171"/>
        <end position="275"/>
    </location>
</feature>
<dbReference type="GO" id="GO:0000166">
    <property type="term" value="F:nucleotide binding"/>
    <property type="evidence" value="ECO:0007669"/>
    <property type="project" value="InterPro"/>
</dbReference>
<reference evidence="6" key="1">
    <citation type="submission" date="2012-09" db="EMBL/GenBank/DDBJ databases">
        <authorList>
            <person name="Martin A.A."/>
        </authorList>
    </citation>
    <scope>NUCLEOTIDE SEQUENCE</scope>
</reference>
<dbReference type="GO" id="GO:0000712">
    <property type="term" value="P:resolution of meiotic recombination intermediates"/>
    <property type="evidence" value="ECO:0007669"/>
    <property type="project" value="TreeGrafter"/>
</dbReference>
<evidence type="ECO:0000313" key="7">
    <source>
        <dbReference type="WBParaSite" id="ACAC_0001170201-mRNA-1"/>
    </source>
</evidence>
<dbReference type="GO" id="GO:0000724">
    <property type="term" value="P:double-strand break repair via homologous recombination"/>
    <property type="evidence" value="ECO:0007669"/>
    <property type="project" value="TreeGrafter"/>
</dbReference>
<evidence type="ECO:0000259" key="4">
    <source>
        <dbReference type="Pfam" id="PF08585"/>
    </source>
</evidence>
<dbReference type="GO" id="GO:0016604">
    <property type="term" value="C:nuclear body"/>
    <property type="evidence" value="ECO:0007669"/>
    <property type="project" value="TreeGrafter"/>
</dbReference>
<keyword evidence="3" id="KW-0175">Coiled coil</keyword>
<organism evidence="6 7">
    <name type="scientific">Angiostrongylus cantonensis</name>
    <name type="common">Rat lungworm</name>
    <dbReference type="NCBI Taxonomy" id="6313"/>
    <lineage>
        <taxon>Eukaryota</taxon>
        <taxon>Metazoa</taxon>
        <taxon>Ecdysozoa</taxon>
        <taxon>Nematoda</taxon>
        <taxon>Chromadorea</taxon>
        <taxon>Rhabditida</taxon>
        <taxon>Rhabditina</taxon>
        <taxon>Rhabditomorpha</taxon>
        <taxon>Strongyloidea</taxon>
        <taxon>Metastrongylidae</taxon>
        <taxon>Angiostrongylus</taxon>
    </lineage>
</organism>
<dbReference type="GO" id="GO:0031422">
    <property type="term" value="C:RecQ family helicase-topoisomerase III complex"/>
    <property type="evidence" value="ECO:0007669"/>
    <property type="project" value="TreeGrafter"/>
</dbReference>
<dbReference type="Pfam" id="PF16099">
    <property type="entry name" value="RMI1_C"/>
    <property type="match status" value="1"/>
</dbReference>
<feature type="domain" description="RecQ mediated genome instability protein 1 OB-fold" evidence="4">
    <location>
        <begin position="54"/>
        <end position="170"/>
    </location>
</feature>
<dbReference type="STRING" id="6313.A0A158PC02"/>
<dbReference type="Proteomes" id="UP000035642">
    <property type="component" value="Unassembled WGS sequence"/>
</dbReference>
<keyword evidence="6" id="KW-1185">Reference proteome</keyword>
<accession>A0A158PC02</accession>
<proteinExistence type="inferred from homology"/>